<keyword evidence="3" id="KW-1185">Reference proteome</keyword>
<dbReference type="EMBL" id="CP062960">
    <property type="protein sequence ID" value="QOW64689.1"/>
    <property type="molecule type" value="Genomic_DNA"/>
</dbReference>
<organism evidence="2 3">
    <name type="scientific">Rothia terrae</name>
    <dbReference type="NCBI Taxonomy" id="396015"/>
    <lineage>
        <taxon>Bacteria</taxon>
        <taxon>Bacillati</taxon>
        <taxon>Actinomycetota</taxon>
        <taxon>Actinomycetes</taxon>
        <taxon>Micrococcales</taxon>
        <taxon>Micrococcaceae</taxon>
        <taxon>Rothia</taxon>
    </lineage>
</organism>
<reference evidence="2 3" key="1">
    <citation type="submission" date="2020-09" db="EMBL/GenBank/DDBJ databases">
        <title>Investigation of environmental microbes.</title>
        <authorList>
            <person name="Ou Y."/>
            <person name="Kang Q."/>
        </authorList>
    </citation>
    <scope>NUCLEOTIDE SEQUENCE [LARGE SCALE GENOMIC DNA]</scope>
    <source>
        <strain evidence="2 3">KJZ-14</strain>
        <plasmid evidence="2 3">p1</plasmid>
    </source>
</reference>
<keyword evidence="2" id="KW-0614">Plasmid</keyword>
<accession>A0A7S7B022</accession>
<dbReference type="AlphaFoldDB" id="A0A7S7B022"/>
<protein>
    <submittedName>
        <fullName evidence="2">Uncharacterized protein</fullName>
    </submittedName>
</protein>
<evidence type="ECO:0000313" key="3">
    <source>
        <dbReference type="Proteomes" id="UP000516404"/>
    </source>
</evidence>
<dbReference type="Gene3D" id="1.10.287.700">
    <property type="entry name" value="Helix hairpin bin"/>
    <property type="match status" value="1"/>
</dbReference>
<dbReference type="RefSeq" id="WP_193836743.1">
    <property type="nucleotide sequence ID" value="NZ_CP062960.1"/>
</dbReference>
<dbReference type="KEGG" id="rter:IDM49_11340"/>
<evidence type="ECO:0000313" key="2">
    <source>
        <dbReference type="EMBL" id="QOW64689.1"/>
    </source>
</evidence>
<proteinExistence type="predicted"/>
<dbReference type="GeneID" id="96624830"/>
<dbReference type="Proteomes" id="UP000516404">
    <property type="component" value="Plasmid p1"/>
</dbReference>
<sequence length="411" mass="41135">MTAAQLHKYQAETHAAHTNRRGGGVLGAIAKHAPGFEMVSALGRKVQGVMDTATDFANKASQGLSTAKNITGGLLDKAKKFGADALNDLKDKASGAWERTQELSSAAWDKTKEITGQLWESTKSGVGAAVEWTKNNWQYLAAGAVLAGGLLLGGPISAGIVIGFAVSGGVEFGSQAIASKGDLSKIDYKKVANASSVGGLAGGAGAGVGGLITKSIATPALETASARVAAQTAAKGTAGKLASGMFDSAVSNGVNGAGMEIFENGFKDPAAIARKGAAGLATGVLTPVGAAGTRLGLNKAFGVTSEEVIANRVTTTVGDSLSGGVFGAGNYAISEDQSKVTWEGARDEFFKGAASSGLTSDPVKSPVFEQPLQSGAQAVSPSQRDTISGASGVAVSANGVAAEELSDDQQK</sequence>
<gene>
    <name evidence="2" type="ORF">IDM49_11340</name>
</gene>
<name>A0A7S7B022_9MICC</name>
<geneLocation type="plasmid" evidence="2 3">
    <name>p1</name>
</geneLocation>
<feature type="region of interest" description="Disordered" evidence="1">
    <location>
        <begin position="372"/>
        <end position="391"/>
    </location>
</feature>
<evidence type="ECO:0000256" key="1">
    <source>
        <dbReference type="SAM" id="MobiDB-lite"/>
    </source>
</evidence>
<feature type="compositionally biased region" description="Polar residues" evidence="1">
    <location>
        <begin position="372"/>
        <end position="386"/>
    </location>
</feature>